<gene>
    <name evidence="9" type="ORF">WJX84_004391</name>
</gene>
<dbReference type="EMBL" id="JALJOV010000883">
    <property type="protein sequence ID" value="KAK9859349.1"/>
    <property type="molecule type" value="Genomic_DNA"/>
</dbReference>
<dbReference type="PANTHER" id="PTHR12203:SF35">
    <property type="entry name" value="PROTEIN O-GLUCOSYLTRANSFERASE 1"/>
    <property type="match status" value="1"/>
</dbReference>
<evidence type="ECO:0000256" key="2">
    <source>
        <dbReference type="ARBA" id="ARBA00010118"/>
    </source>
</evidence>
<dbReference type="InterPro" id="IPR036249">
    <property type="entry name" value="Thioredoxin-like_sf"/>
</dbReference>
<dbReference type="SMART" id="SM00672">
    <property type="entry name" value="CAP10"/>
    <property type="match status" value="1"/>
</dbReference>
<comment type="similarity">
    <text evidence="1">Belongs to the glutaredoxin family. CGFS subfamily.</text>
</comment>
<feature type="region of interest" description="Disordered" evidence="7">
    <location>
        <begin position="645"/>
        <end position="759"/>
    </location>
</feature>
<evidence type="ECO:0000313" key="10">
    <source>
        <dbReference type="Proteomes" id="UP001485043"/>
    </source>
</evidence>
<protein>
    <recommendedName>
        <fullName evidence="8">Glycosyl transferase CAP10 domain-containing protein</fullName>
    </recommendedName>
</protein>
<dbReference type="InterPro" id="IPR033658">
    <property type="entry name" value="GRX_PICOT-like"/>
</dbReference>
<dbReference type="PROSITE" id="PS51354">
    <property type="entry name" value="GLUTAREDOXIN_2"/>
    <property type="match status" value="1"/>
</dbReference>
<dbReference type="SUPFAM" id="SSF52833">
    <property type="entry name" value="Thioredoxin-like"/>
    <property type="match status" value="1"/>
</dbReference>
<dbReference type="InterPro" id="IPR002109">
    <property type="entry name" value="Glutaredoxin"/>
</dbReference>
<dbReference type="Gene3D" id="3.40.30.10">
    <property type="entry name" value="Glutaredoxin"/>
    <property type="match status" value="1"/>
</dbReference>
<dbReference type="CDD" id="cd03028">
    <property type="entry name" value="GRX_PICOT_like"/>
    <property type="match status" value="1"/>
</dbReference>
<dbReference type="GO" id="GO:0051536">
    <property type="term" value="F:iron-sulfur cluster binding"/>
    <property type="evidence" value="ECO:0007669"/>
    <property type="project" value="UniProtKB-KW"/>
</dbReference>
<dbReference type="NCBIfam" id="TIGR00365">
    <property type="entry name" value="Grx4 family monothiol glutaredoxin"/>
    <property type="match status" value="1"/>
</dbReference>
<keyword evidence="5" id="KW-0408">Iron</keyword>
<keyword evidence="4" id="KW-0479">Metal-binding</keyword>
<reference evidence="9 10" key="1">
    <citation type="journal article" date="2024" name="Nat. Commun.">
        <title>Phylogenomics reveals the evolutionary origins of lichenization in chlorophyte algae.</title>
        <authorList>
            <person name="Puginier C."/>
            <person name="Libourel C."/>
            <person name="Otte J."/>
            <person name="Skaloud P."/>
            <person name="Haon M."/>
            <person name="Grisel S."/>
            <person name="Petersen M."/>
            <person name="Berrin J.G."/>
            <person name="Delaux P.M."/>
            <person name="Dal Grande F."/>
            <person name="Keller J."/>
        </authorList>
    </citation>
    <scope>NUCLEOTIDE SEQUENCE [LARGE SCALE GENOMIC DNA]</scope>
    <source>
        <strain evidence="9 10">SAG 2523</strain>
    </source>
</reference>
<dbReference type="GO" id="GO:0046872">
    <property type="term" value="F:metal ion binding"/>
    <property type="evidence" value="ECO:0007669"/>
    <property type="project" value="UniProtKB-KW"/>
</dbReference>
<feature type="compositionally biased region" description="Acidic residues" evidence="7">
    <location>
        <begin position="295"/>
        <end position="307"/>
    </location>
</feature>
<evidence type="ECO:0000256" key="6">
    <source>
        <dbReference type="ARBA" id="ARBA00023014"/>
    </source>
</evidence>
<organism evidence="9 10">
    <name type="scientific">Apatococcus fuscideae</name>
    <dbReference type="NCBI Taxonomy" id="2026836"/>
    <lineage>
        <taxon>Eukaryota</taxon>
        <taxon>Viridiplantae</taxon>
        <taxon>Chlorophyta</taxon>
        <taxon>core chlorophytes</taxon>
        <taxon>Trebouxiophyceae</taxon>
        <taxon>Chlorellales</taxon>
        <taxon>Chlorellaceae</taxon>
        <taxon>Apatococcus</taxon>
    </lineage>
</organism>
<evidence type="ECO:0000256" key="4">
    <source>
        <dbReference type="ARBA" id="ARBA00022723"/>
    </source>
</evidence>
<name>A0AAW1SVS7_9CHLO</name>
<keyword evidence="10" id="KW-1185">Reference proteome</keyword>
<dbReference type="InterPro" id="IPR004480">
    <property type="entry name" value="Monothiol_GRX-rel"/>
</dbReference>
<dbReference type="Pfam" id="PF00462">
    <property type="entry name" value="Glutaredoxin"/>
    <property type="match status" value="1"/>
</dbReference>
<comment type="caution">
    <text evidence="9">The sequence shown here is derived from an EMBL/GenBank/DDBJ whole genome shotgun (WGS) entry which is preliminary data.</text>
</comment>
<dbReference type="GO" id="GO:0016740">
    <property type="term" value="F:transferase activity"/>
    <property type="evidence" value="ECO:0007669"/>
    <property type="project" value="UniProtKB-KW"/>
</dbReference>
<comment type="similarity">
    <text evidence="2">Belongs to the glycosyltransferase 90 family.</text>
</comment>
<dbReference type="InterPro" id="IPR051091">
    <property type="entry name" value="O-Glucosyltr/Glycosyltrsf_90"/>
</dbReference>
<evidence type="ECO:0000256" key="7">
    <source>
        <dbReference type="SAM" id="MobiDB-lite"/>
    </source>
</evidence>
<proteinExistence type="inferred from homology"/>
<evidence type="ECO:0000256" key="5">
    <source>
        <dbReference type="ARBA" id="ARBA00023004"/>
    </source>
</evidence>
<accession>A0AAW1SVS7</accession>
<dbReference type="AlphaFoldDB" id="A0AAW1SVS7"/>
<keyword evidence="6" id="KW-0411">Iron-sulfur</keyword>
<keyword evidence="3" id="KW-0808">Transferase</keyword>
<feature type="region of interest" description="Disordered" evidence="7">
    <location>
        <begin position="284"/>
        <end position="307"/>
    </location>
</feature>
<feature type="domain" description="Glycosyl transferase CAP10" evidence="8">
    <location>
        <begin position="420"/>
        <end position="674"/>
    </location>
</feature>
<dbReference type="InterPro" id="IPR006598">
    <property type="entry name" value="CAP10"/>
</dbReference>
<evidence type="ECO:0000259" key="8">
    <source>
        <dbReference type="SMART" id="SM00672"/>
    </source>
</evidence>
<feature type="compositionally biased region" description="Low complexity" evidence="7">
    <location>
        <begin position="669"/>
        <end position="695"/>
    </location>
</feature>
<dbReference type="PANTHER" id="PTHR12203">
    <property type="entry name" value="KDEL LYS-ASP-GLU-LEU CONTAINING - RELATED"/>
    <property type="match status" value="1"/>
</dbReference>
<dbReference type="Pfam" id="PF05686">
    <property type="entry name" value="Glyco_transf_90"/>
    <property type="match status" value="1"/>
</dbReference>
<evidence type="ECO:0000313" key="9">
    <source>
        <dbReference type="EMBL" id="KAK9859349.1"/>
    </source>
</evidence>
<evidence type="ECO:0000256" key="1">
    <source>
        <dbReference type="ARBA" id="ARBA00008983"/>
    </source>
</evidence>
<dbReference type="Proteomes" id="UP001485043">
    <property type="component" value="Unassembled WGS sequence"/>
</dbReference>
<evidence type="ECO:0000256" key="3">
    <source>
        <dbReference type="ARBA" id="ARBA00022679"/>
    </source>
</evidence>
<feature type="compositionally biased region" description="Polar residues" evidence="7">
    <location>
        <begin position="740"/>
        <end position="750"/>
    </location>
</feature>
<sequence length="888" mass="99348">MLVGRLLPPSSSERFSQRLGCTPLQPVLCPRHSCRHALPQHYQTIHRQRQYHRLSVTRVLAATEDHGFEMGMSPQLRSAVDKMVAEHKIVLFMKGTPQFPQCGFSNTCIQILNAMGAPYETVNILESELLRQGMKEYSQWPTFPQVYIDGEFYGGCDIMIESYTNATFSRGAHCRNPGSQKLTVWWRADMRIGAASTAILNVALLSFFIFQGLQSPFRKLGGSNYPAAAKAAGHDPISGDISELTAFDPDMLTGADLTALDEAEMEPTLTTSIDTADQVQEIEEAEAEAEREAGELPEEEEEAAPNPEDDIIPIAEDHFEVGSATDASYYLKYIKHDFRPWRKYGIPRELIDEASRRYLECTGEVLRFQIVKGVLWVDHLSERHDGWYPSKFGPGVLSGKGKIPYAILAVMDTLRHYPGQIPDCDAIIQTSDFPCFLRSPTNPKPNEVPPPPIFGYNSDINHSDIPFPDYTYWGHEYQHLTGSNKKSIHGWEQQWKFLANKWKTTPLAKRIGQIMWRGRTNDPEFPERDWLRRKFAACPETLTKMGRAEDAAVFNLVEPKLGLHDTCDYRYPMHIESHAWTTNTKQKMACGSVFVSHKLEYYEWFTRALKPGVHFVEVDPETICVDTATKIKHMNAQFELYAKDIPPPGFSEDDHPGGALHDYPGSQRAAGTTKAADATGSDVSAAQAALAEPGALSTEAHQQTAVTGAGSGTRQPTVTDTGATAAATDPVLKPGRQDPTAGSASHQENPNARGAATERRQLLQNSLPQSMKTSEVEKEASLDKPWLIAEASYAFVRDHIRMDDVRLYIRDALKEYASLQSGDVQPTWNADCYTGELLLEQFGFPHKTDRDIVTQAYPWLKEYNQEACKGKLSRKKYYAQLEAVKSGS</sequence>
<feature type="compositionally biased region" description="Low complexity" evidence="7">
    <location>
        <begin position="716"/>
        <end position="731"/>
    </location>
</feature>